<dbReference type="Proteomes" id="UP001274830">
    <property type="component" value="Unassembled WGS sequence"/>
</dbReference>
<comment type="caution">
    <text evidence="1">The sequence shown here is derived from an EMBL/GenBank/DDBJ whole genome shotgun (WGS) entry which is preliminary data.</text>
</comment>
<dbReference type="AlphaFoldDB" id="A0AAE1C0N2"/>
<accession>A0AAE1C0N2</accession>
<reference evidence="1" key="1">
    <citation type="submission" date="2023-07" db="EMBL/GenBank/DDBJ databases">
        <title>Black Yeasts Isolated from many extreme environments.</title>
        <authorList>
            <person name="Coleine C."/>
            <person name="Stajich J.E."/>
            <person name="Selbmann L."/>
        </authorList>
    </citation>
    <scope>NUCLEOTIDE SEQUENCE</scope>
    <source>
        <strain evidence="1">CCFEE 5485</strain>
    </source>
</reference>
<evidence type="ECO:0000313" key="2">
    <source>
        <dbReference type="Proteomes" id="UP001274830"/>
    </source>
</evidence>
<proteinExistence type="predicted"/>
<protein>
    <submittedName>
        <fullName evidence="1">Uncharacterized protein</fullName>
    </submittedName>
</protein>
<organism evidence="1 2">
    <name type="scientific">Recurvomyces mirabilis</name>
    <dbReference type="NCBI Taxonomy" id="574656"/>
    <lineage>
        <taxon>Eukaryota</taxon>
        <taxon>Fungi</taxon>
        <taxon>Dikarya</taxon>
        <taxon>Ascomycota</taxon>
        <taxon>Pezizomycotina</taxon>
        <taxon>Dothideomycetes</taxon>
        <taxon>Dothideomycetidae</taxon>
        <taxon>Mycosphaerellales</taxon>
        <taxon>Teratosphaeriaceae</taxon>
        <taxon>Recurvomyces</taxon>
    </lineage>
</organism>
<name>A0AAE1C0N2_9PEZI</name>
<sequence>MSTPEASQNGSSEPNRRIVMAVVSLSYILRVGSSDSRGSSSAFSYDMSYIGMKKSLRYIAEACGGTLAFEEPYSEYDDLSKSDGRHIPLVSVSKCIFCVGVYFRISTTQAFDAHIQAYREPRITASCAYVSPEEGDKVKATIIRKLEVEATEHSWNPATVDKSSVILVCPQPDRFTNRADEANAKPEDKELKLAGWYVAGGIKHFLQLPAGQHVETGYQGFVVHHGAGHEAMLAVLKSEKDGSGFVRFIEAPEVNGYRKVEVYQTRGWDINAAKLA</sequence>
<dbReference type="EMBL" id="JAUTXT010000022">
    <property type="protein sequence ID" value="KAK3673973.1"/>
    <property type="molecule type" value="Genomic_DNA"/>
</dbReference>
<keyword evidence="2" id="KW-1185">Reference proteome</keyword>
<gene>
    <name evidence="1" type="ORF">LTR78_006175</name>
</gene>
<evidence type="ECO:0000313" key="1">
    <source>
        <dbReference type="EMBL" id="KAK3673973.1"/>
    </source>
</evidence>